<reference evidence="1" key="1">
    <citation type="journal article" date="2006" name="Nature">
        <title>Deciphering the evolution and metabolism of an anammox bacterium from a community genome.</title>
        <authorList>
            <person name="Strous M."/>
            <person name="Pelletier E."/>
            <person name="Mangenot S."/>
            <person name="Rattei T."/>
            <person name="Lehner A."/>
            <person name="Taylor M.W."/>
            <person name="Horn M."/>
            <person name="Daims H."/>
            <person name="Bartol-Mavel D."/>
            <person name="Wincker P."/>
            <person name="Barbe V."/>
            <person name="Fonknechten N."/>
            <person name="Vallenet D."/>
            <person name="Segurens B."/>
            <person name="Schenowitz-Truong C."/>
            <person name="Medigue C."/>
            <person name="Collingro A."/>
            <person name="Snel B."/>
            <person name="Dutilh B.E."/>
            <person name="OpDenCamp H.J.M."/>
            <person name="vanDerDrift C."/>
            <person name="Cirpus I."/>
            <person name="vanDePas-Schoonen K.T."/>
            <person name="Harhangi H.R."/>
            <person name="vanNiftrik L."/>
            <person name="Schmid M."/>
            <person name="Keltjens J."/>
            <person name="vanDeVossenberg J."/>
            <person name="Kartal B."/>
            <person name="Meier H."/>
            <person name="Frishman D."/>
            <person name="Huynen M.A."/>
            <person name="Mewes H."/>
            <person name="Weissenbach J."/>
            <person name="Jetten M.S.M."/>
            <person name="Wagner M."/>
            <person name="LePaslier D."/>
        </authorList>
    </citation>
    <scope>NUCLEOTIDE SEQUENCE</scope>
</reference>
<evidence type="ECO:0000313" key="2">
    <source>
        <dbReference type="EMBL" id="QII12627.1"/>
    </source>
</evidence>
<gene>
    <name evidence="2" type="ORF">KsCSTR_32480</name>
    <name evidence="1" type="ORF">kuste4217</name>
</gene>
<dbReference type="Proteomes" id="UP000501926">
    <property type="component" value="Chromosome"/>
</dbReference>
<reference evidence="2 3" key="3">
    <citation type="submission" date="2020-02" db="EMBL/GenBank/DDBJ databases">
        <title>Newly sequenced genome of strain CSTR1 showed variability in Candidatus Kuenenia stuttgartiensis genomes.</title>
        <authorList>
            <person name="Ding C."/>
            <person name="Adrian L."/>
        </authorList>
    </citation>
    <scope>NUCLEOTIDE SEQUENCE [LARGE SCALE GENOMIC DNA]</scope>
    <source>
        <strain evidence="2 3">CSTR1</strain>
    </source>
</reference>
<protein>
    <submittedName>
        <fullName evidence="1">Uncharacterized protein</fullName>
    </submittedName>
</protein>
<dbReference type="AlphaFoldDB" id="Q1Q4P6"/>
<accession>Q1Q4P6</accession>
<name>Q1Q4P6_KUEST</name>
<evidence type="ECO:0000313" key="1">
    <source>
        <dbReference type="EMBL" id="CAJ74979.1"/>
    </source>
</evidence>
<sequence length="53" mass="6156">MQFAFFILHFHCFCFNIATKKRGEHHPLPVVLPHNDKQKRLFAITIGTGTLSF</sequence>
<dbReference type="EMBL" id="CT573071">
    <property type="protein sequence ID" value="CAJ74979.1"/>
    <property type="molecule type" value="Genomic_DNA"/>
</dbReference>
<dbReference type="EMBL" id="CP049055">
    <property type="protein sequence ID" value="QII12627.1"/>
    <property type="molecule type" value="Genomic_DNA"/>
</dbReference>
<evidence type="ECO:0000313" key="3">
    <source>
        <dbReference type="Proteomes" id="UP000501926"/>
    </source>
</evidence>
<proteinExistence type="predicted"/>
<reference evidence="1" key="2">
    <citation type="submission" date="2006-01" db="EMBL/GenBank/DDBJ databases">
        <authorList>
            <person name="Genoscope"/>
        </authorList>
    </citation>
    <scope>NUCLEOTIDE SEQUENCE</scope>
</reference>
<organism evidence="1">
    <name type="scientific">Kuenenia stuttgartiensis</name>
    <dbReference type="NCBI Taxonomy" id="174633"/>
    <lineage>
        <taxon>Bacteria</taxon>
        <taxon>Pseudomonadati</taxon>
        <taxon>Planctomycetota</taxon>
        <taxon>Candidatus Brocadiia</taxon>
        <taxon>Candidatus Brocadiales</taxon>
        <taxon>Candidatus Brocadiaceae</taxon>
        <taxon>Candidatus Kuenenia</taxon>
    </lineage>
</organism>